<feature type="transmembrane region" description="Helical" evidence="10">
    <location>
        <begin position="84"/>
        <end position="102"/>
    </location>
</feature>
<reference evidence="12" key="1">
    <citation type="journal article" date="2008" name="Nature">
        <title>The amphioxus genome and the evolution of the chordate karyotype.</title>
        <authorList>
            <consortium name="US DOE Joint Genome Institute (JGI-PGF)"/>
            <person name="Putnam N.H."/>
            <person name="Butts T."/>
            <person name="Ferrier D.E.K."/>
            <person name="Furlong R.F."/>
            <person name="Hellsten U."/>
            <person name="Kawashima T."/>
            <person name="Robinson-Rechavi M."/>
            <person name="Shoguchi E."/>
            <person name="Terry A."/>
            <person name="Yu J.-K."/>
            <person name="Benito-Gutierrez E.L."/>
            <person name="Dubchak I."/>
            <person name="Garcia-Fernandez J."/>
            <person name="Gibson-Brown J.J."/>
            <person name="Grigoriev I.V."/>
            <person name="Horton A.C."/>
            <person name="de Jong P.J."/>
            <person name="Jurka J."/>
            <person name="Kapitonov V.V."/>
            <person name="Kohara Y."/>
            <person name="Kuroki Y."/>
            <person name="Lindquist E."/>
            <person name="Lucas S."/>
            <person name="Osoegawa K."/>
            <person name="Pennacchio L.A."/>
            <person name="Salamov A.A."/>
            <person name="Satou Y."/>
            <person name="Sauka-Spengler T."/>
            <person name="Schmutz J."/>
            <person name="Shin-I T."/>
            <person name="Toyoda A."/>
            <person name="Bronner-Fraser M."/>
            <person name="Fujiyama A."/>
            <person name="Holland L.Z."/>
            <person name="Holland P.W.H."/>
            <person name="Satoh N."/>
            <person name="Rokhsar D.S."/>
        </authorList>
    </citation>
    <scope>NUCLEOTIDE SEQUENCE [LARGE SCALE GENOMIC DNA]</scope>
    <source>
        <strain evidence="12">S238N-H82</strain>
        <tissue evidence="12">Testes</tissue>
    </source>
</reference>
<evidence type="ECO:0000256" key="4">
    <source>
        <dbReference type="ARBA" id="ARBA00023040"/>
    </source>
</evidence>
<protein>
    <recommendedName>
        <fullName evidence="11">G-protein coupled receptors family 1 profile domain-containing protein</fullName>
    </recommendedName>
</protein>
<feature type="transmembrane region" description="Helical" evidence="10">
    <location>
        <begin position="44"/>
        <end position="64"/>
    </location>
</feature>
<name>C3XSP4_BRAFL</name>
<feature type="transmembrane region" description="Helical" evidence="10">
    <location>
        <begin position="122"/>
        <end position="144"/>
    </location>
</feature>
<evidence type="ECO:0000256" key="6">
    <source>
        <dbReference type="ARBA" id="ARBA00023157"/>
    </source>
</evidence>
<dbReference type="EMBL" id="GG666459">
    <property type="protein sequence ID" value="EEN68965.1"/>
    <property type="molecule type" value="Genomic_DNA"/>
</dbReference>
<dbReference type="PANTHER" id="PTHR45695:SF34">
    <property type="entry name" value="GALANIN RECEPTOR 2B-LIKE"/>
    <property type="match status" value="1"/>
</dbReference>
<evidence type="ECO:0000256" key="2">
    <source>
        <dbReference type="ARBA" id="ARBA00022692"/>
    </source>
</evidence>
<dbReference type="eggNOG" id="KOG3656">
    <property type="taxonomic scope" value="Eukaryota"/>
</dbReference>
<proteinExistence type="inferred from homology"/>
<feature type="transmembrane region" description="Helical" evidence="10">
    <location>
        <begin position="6"/>
        <end position="32"/>
    </location>
</feature>
<accession>C3XSP4</accession>
<keyword evidence="5 10" id="KW-0472">Membrane</keyword>
<dbReference type="STRING" id="7739.C3XSP4"/>
<dbReference type="InterPro" id="IPR000405">
    <property type="entry name" value="Galanin_rcpt"/>
</dbReference>
<feature type="transmembrane region" description="Helical" evidence="10">
    <location>
        <begin position="172"/>
        <end position="196"/>
    </location>
</feature>
<gene>
    <name evidence="12" type="ORF">BRAFLDRAFT_148509</name>
</gene>
<dbReference type="PRINTS" id="PR00237">
    <property type="entry name" value="GPCRRHODOPSN"/>
</dbReference>
<dbReference type="Gene3D" id="1.20.1070.10">
    <property type="entry name" value="Rhodopsin 7-helix transmembrane proteins"/>
    <property type="match status" value="1"/>
</dbReference>
<evidence type="ECO:0000256" key="8">
    <source>
        <dbReference type="ARBA" id="ARBA00023224"/>
    </source>
</evidence>
<evidence type="ECO:0000256" key="7">
    <source>
        <dbReference type="ARBA" id="ARBA00023170"/>
    </source>
</evidence>
<dbReference type="AlphaFoldDB" id="C3XSP4"/>
<dbReference type="Pfam" id="PF00001">
    <property type="entry name" value="7tm_1"/>
    <property type="match status" value="1"/>
</dbReference>
<dbReference type="SUPFAM" id="SSF81321">
    <property type="entry name" value="Family A G protein-coupled receptor-like"/>
    <property type="match status" value="1"/>
</dbReference>
<dbReference type="PRINTS" id="PR00663">
    <property type="entry name" value="GALANINR"/>
</dbReference>
<evidence type="ECO:0000256" key="1">
    <source>
        <dbReference type="ARBA" id="ARBA00004141"/>
    </source>
</evidence>
<dbReference type="PROSITE" id="PS00237">
    <property type="entry name" value="G_PROTEIN_RECEP_F1_1"/>
    <property type="match status" value="1"/>
</dbReference>
<dbReference type="PANTHER" id="PTHR45695">
    <property type="entry name" value="LEUCOKININ RECEPTOR-RELATED"/>
    <property type="match status" value="1"/>
</dbReference>
<dbReference type="InterPro" id="IPR017452">
    <property type="entry name" value="GPCR_Rhodpsn_7TM"/>
</dbReference>
<feature type="non-terminal residue" evidence="12">
    <location>
        <position position="299"/>
    </location>
</feature>
<evidence type="ECO:0000256" key="10">
    <source>
        <dbReference type="SAM" id="Phobius"/>
    </source>
</evidence>
<keyword evidence="4 9" id="KW-0297">G-protein coupled receptor</keyword>
<evidence type="ECO:0000259" key="11">
    <source>
        <dbReference type="PROSITE" id="PS50262"/>
    </source>
</evidence>
<dbReference type="PROSITE" id="PS50262">
    <property type="entry name" value="G_PROTEIN_RECEP_F1_2"/>
    <property type="match status" value="1"/>
</dbReference>
<comment type="similarity">
    <text evidence="9">Belongs to the G-protein coupled receptor 1 family.</text>
</comment>
<feature type="transmembrane region" description="Helical" evidence="10">
    <location>
        <begin position="226"/>
        <end position="244"/>
    </location>
</feature>
<dbReference type="InParanoid" id="C3XSP4"/>
<dbReference type="GO" id="GO:0016020">
    <property type="term" value="C:membrane"/>
    <property type="evidence" value="ECO:0007669"/>
    <property type="project" value="UniProtKB-SubCell"/>
</dbReference>
<keyword evidence="7 9" id="KW-0675">Receptor</keyword>
<organism>
    <name type="scientific">Branchiostoma floridae</name>
    <name type="common">Florida lancelet</name>
    <name type="synonym">Amphioxus</name>
    <dbReference type="NCBI Taxonomy" id="7739"/>
    <lineage>
        <taxon>Eukaryota</taxon>
        <taxon>Metazoa</taxon>
        <taxon>Chordata</taxon>
        <taxon>Cephalochordata</taxon>
        <taxon>Leptocardii</taxon>
        <taxon>Amphioxiformes</taxon>
        <taxon>Branchiostomatidae</taxon>
        <taxon>Branchiostoma</taxon>
    </lineage>
</organism>
<feature type="domain" description="G-protein coupled receptors family 1 profile" evidence="11">
    <location>
        <begin position="22"/>
        <end position="284"/>
    </location>
</feature>
<keyword evidence="3 10" id="KW-1133">Transmembrane helix</keyword>
<keyword evidence="6" id="KW-1015">Disulfide bond</keyword>
<evidence type="ECO:0000256" key="5">
    <source>
        <dbReference type="ARBA" id="ARBA00023136"/>
    </source>
</evidence>
<keyword evidence="8 9" id="KW-0807">Transducer</keyword>
<comment type="subcellular location">
    <subcellularLocation>
        <location evidence="1">Membrane</location>
        <topology evidence="1">Multi-pass membrane protein</topology>
    </subcellularLocation>
</comment>
<dbReference type="CDD" id="cd15098">
    <property type="entry name" value="7tmA_Gal1_R"/>
    <property type="match status" value="1"/>
</dbReference>
<evidence type="ECO:0000256" key="9">
    <source>
        <dbReference type="RuleBase" id="RU000688"/>
    </source>
</evidence>
<evidence type="ECO:0000313" key="12">
    <source>
        <dbReference type="EMBL" id="EEN68965.1"/>
    </source>
</evidence>
<evidence type="ECO:0000256" key="3">
    <source>
        <dbReference type="ARBA" id="ARBA00022989"/>
    </source>
</evidence>
<dbReference type="InterPro" id="IPR000276">
    <property type="entry name" value="GPCR_Rhodpsn"/>
</dbReference>
<sequence length="299" mass="34261">MGAVGIIIPVVFSLIFLVGVTDNGIVITIMACGKKLRRSTTNVFILNLAIADLMFIIFCVPFQGTIYTLPGWIFGAFMCKFVNYLIYVNMLASIFTLTVMSIDRYLAVAHPIVTAHFRTWKFATVACLVIWLLALATGIPYAVYFDTFRTWDYGWHYMCYDDHWPTKQARPIYIASLFVIGFALPFLLITVCYINILRNLWCVPQELQSNQKWDGMKRSILTKKKAAKMVIVVVLVFGICWLPHHVTTMWISFGNFPFNQLTFILKITAHCLSYANSCMNPIIYVFMSDNFKKDFGHIL</sequence>
<dbReference type="GO" id="GO:0004930">
    <property type="term" value="F:G protein-coupled receptor activity"/>
    <property type="evidence" value="ECO:0007669"/>
    <property type="project" value="UniProtKB-KW"/>
</dbReference>
<keyword evidence="2 9" id="KW-0812">Transmembrane</keyword>